<sequence>MVLTYNNGVWFDIEVFRSIFDVKSRKKTDPLPKHQTGKLDLHLLFGLFALSDLVSFAFDFGDDDVVLLLSFSVDLTSASSLDNFVDSLIFRRGHGRNHSYSRRTRLAWRLQGGDDDASGFCRRGGGYGYDYKSYGDDYSNDYYGYNYGNGYYGYGKDSGKGYGKGYDKSYGYGSYYPDYYSSYGGDFGYGYGYPDYYYSSYGYGYPDYYPSYGYGYNNGYPGYDYGYGYPNYFGYESASSAGVGADNIKESTKLSKEDADVKSTEKESSKTTSSSPKSKAKETKSDNANKPKSK</sequence>
<dbReference type="EMBL" id="CM047586">
    <property type="protein sequence ID" value="KAI9909608.1"/>
    <property type="molecule type" value="Genomic_DNA"/>
</dbReference>
<evidence type="ECO:0000313" key="2">
    <source>
        <dbReference type="Proteomes" id="UP001163321"/>
    </source>
</evidence>
<reference evidence="1 2" key="1">
    <citation type="journal article" date="2022" name="bioRxiv">
        <title>The genome of the oomycete Peronosclerospora sorghi, a cosmopolitan pathogen of maize and sorghum, is inflated with dispersed pseudogenes.</title>
        <authorList>
            <person name="Fletcher K."/>
            <person name="Martin F."/>
            <person name="Isakeit T."/>
            <person name="Cavanaugh K."/>
            <person name="Magill C."/>
            <person name="Michelmore R."/>
        </authorList>
    </citation>
    <scope>NUCLEOTIDE SEQUENCE [LARGE SCALE GENOMIC DNA]</scope>
    <source>
        <strain evidence="1">P6</strain>
    </source>
</reference>
<dbReference type="Proteomes" id="UP001163321">
    <property type="component" value="Chromosome 7"/>
</dbReference>
<accession>A0ACC0VSX3</accession>
<comment type="caution">
    <text evidence="1">The sequence shown here is derived from an EMBL/GenBank/DDBJ whole genome shotgun (WGS) entry which is preliminary data.</text>
</comment>
<gene>
    <name evidence="1" type="ORF">PsorP6_015148</name>
</gene>
<proteinExistence type="predicted"/>
<organism evidence="1 2">
    <name type="scientific">Peronosclerospora sorghi</name>
    <dbReference type="NCBI Taxonomy" id="230839"/>
    <lineage>
        <taxon>Eukaryota</taxon>
        <taxon>Sar</taxon>
        <taxon>Stramenopiles</taxon>
        <taxon>Oomycota</taxon>
        <taxon>Peronosporomycetes</taxon>
        <taxon>Peronosporales</taxon>
        <taxon>Peronosporaceae</taxon>
        <taxon>Peronosclerospora</taxon>
    </lineage>
</organism>
<name>A0ACC0VSX3_9STRA</name>
<protein>
    <submittedName>
        <fullName evidence="1">Uncharacterized protein</fullName>
    </submittedName>
</protein>
<keyword evidence="2" id="KW-1185">Reference proteome</keyword>
<evidence type="ECO:0000313" key="1">
    <source>
        <dbReference type="EMBL" id="KAI9909608.1"/>
    </source>
</evidence>